<dbReference type="OMA" id="PCLIHER"/>
<evidence type="ECO:0000256" key="5">
    <source>
        <dbReference type="ARBA" id="ARBA00023242"/>
    </source>
</evidence>
<keyword evidence="4" id="KW-0804">Transcription</keyword>
<gene>
    <name evidence="7" type="ORF">SAMD00023353_5500580</name>
</gene>
<dbReference type="CDD" id="cd12148">
    <property type="entry name" value="fungal_TF_MHR"/>
    <property type="match status" value="1"/>
</dbReference>
<evidence type="ECO:0000256" key="2">
    <source>
        <dbReference type="ARBA" id="ARBA00023015"/>
    </source>
</evidence>
<feature type="region of interest" description="Disordered" evidence="6">
    <location>
        <begin position="154"/>
        <end position="173"/>
    </location>
</feature>
<name>A0A1S8AA08_ROSNE</name>
<keyword evidence="1" id="KW-0862">Zinc</keyword>
<evidence type="ECO:0000256" key="1">
    <source>
        <dbReference type="ARBA" id="ARBA00022833"/>
    </source>
</evidence>
<dbReference type="GO" id="GO:0000981">
    <property type="term" value="F:DNA-binding transcription factor activity, RNA polymerase II-specific"/>
    <property type="evidence" value="ECO:0007669"/>
    <property type="project" value="InterPro"/>
</dbReference>
<evidence type="ECO:0000313" key="7">
    <source>
        <dbReference type="EMBL" id="GAW26911.1"/>
    </source>
</evidence>
<dbReference type="GO" id="GO:0003677">
    <property type="term" value="F:DNA binding"/>
    <property type="evidence" value="ECO:0007669"/>
    <property type="project" value="UniProtKB-KW"/>
</dbReference>
<reference evidence="7" key="1">
    <citation type="submission" date="2016-03" db="EMBL/GenBank/DDBJ databases">
        <title>Draft genome sequence of Rosellinia necatrix.</title>
        <authorList>
            <person name="Kanematsu S."/>
        </authorList>
    </citation>
    <scope>NUCLEOTIDE SEQUENCE [LARGE SCALE GENOMIC DNA]</scope>
    <source>
        <strain evidence="7">W97</strain>
    </source>
</reference>
<keyword evidence="5" id="KW-0539">Nucleus</keyword>
<dbReference type="InterPro" id="IPR052073">
    <property type="entry name" value="Amide_Lactam_Regulators"/>
</dbReference>
<dbReference type="PANTHER" id="PTHR47171">
    <property type="entry name" value="FARA-RELATED"/>
    <property type="match status" value="1"/>
</dbReference>
<dbReference type="Proteomes" id="UP000054516">
    <property type="component" value="Unassembled WGS sequence"/>
</dbReference>
<organism evidence="7">
    <name type="scientific">Rosellinia necatrix</name>
    <name type="common">White root-rot fungus</name>
    <dbReference type="NCBI Taxonomy" id="77044"/>
    <lineage>
        <taxon>Eukaryota</taxon>
        <taxon>Fungi</taxon>
        <taxon>Dikarya</taxon>
        <taxon>Ascomycota</taxon>
        <taxon>Pezizomycotina</taxon>
        <taxon>Sordariomycetes</taxon>
        <taxon>Xylariomycetidae</taxon>
        <taxon>Xylariales</taxon>
        <taxon>Xylariaceae</taxon>
        <taxon>Rosellinia</taxon>
    </lineage>
</organism>
<dbReference type="InterPro" id="IPR001138">
    <property type="entry name" value="Zn2Cys6_DnaBD"/>
</dbReference>
<accession>A0A1S8AA08</accession>
<evidence type="ECO:0000256" key="3">
    <source>
        <dbReference type="ARBA" id="ARBA00023125"/>
    </source>
</evidence>
<dbReference type="AlphaFoldDB" id="A0A1S8AA08"/>
<dbReference type="GO" id="GO:0008270">
    <property type="term" value="F:zinc ion binding"/>
    <property type="evidence" value="ECO:0007669"/>
    <property type="project" value="InterPro"/>
</dbReference>
<sequence>MVKFVESDTTGLPLKRKQVAQACEKCRRRKKRCVHADPKAHGHGHSLPAPSPDKSSGVSQHSQQSQPSPSSRSSKTTRTSAQACTPDSTPNSSTGGVQPVSPAVPSGNGGAEKDEAGHPSTYYGDLNPEAILMEATSLCSRRDVSAPGGVGIWQAPIPPRPSTRDLSVPSVQSSSRRAVQDMLRSYLWNHCLPCRAPAPDYAVLRRIYFEKMNAIFPIFEDPSVSSAPDEPTDILVQQVVSLAAAADPEATQHLRVSPNGPLLSRQEFCACLSNSVLTTLDAGIVTDRVWLIRLSAALSLYTQPTNAEEADIPALLNSRAVHQMHTLGLQMAVDNGHQKKGMIQTIFCCLWALDRITSAFYGRACLIHERDVGWDLEECIQAQTPPFRLLLMIITLLDKVIGLYRPGTRANKPILIELPIFEQMIIDAEALRMTSSCLASLEIFYHSVAILSTQSPADVTSSAMPNPATNSRRSLAAERITSIIAEEFAGQLSYMPFIPYGVSLSLSVSYRKMRHSKVPMYRSRGKLAFRKNTLLLKSMDDMFWKSKTMVAMAEQVLNEMDKAVASLAQENGLADLSKRVEPGPQGERSGEVLPEEIRPLDLTQNATDGGGEWMLFDAAPDLDVFGHFDPTFDLGAVDAALEGNFDFGTSTNWFDWHQQWG</sequence>
<keyword evidence="2" id="KW-0805">Transcription regulation</keyword>
<dbReference type="PANTHER" id="PTHR47171:SF6">
    <property type="entry name" value="SPECIFIC TRANSCRIPTION FACTOR, PUTATIVE (AFU_ORTHOLOGUE AFUA_2G06130)-RELATED"/>
    <property type="match status" value="1"/>
</dbReference>
<dbReference type="CDD" id="cd00067">
    <property type="entry name" value="GAL4"/>
    <property type="match status" value="1"/>
</dbReference>
<protein>
    <submittedName>
        <fullName evidence="7">Putative fungal specific transcription factor</fullName>
    </submittedName>
</protein>
<feature type="compositionally biased region" description="Polar residues" evidence="6">
    <location>
        <begin position="76"/>
        <end position="96"/>
    </location>
</feature>
<evidence type="ECO:0000256" key="6">
    <source>
        <dbReference type="SAM" id="MobiDB-lite"/>
    </source>
</evidence>
<proteinExistence type="predicted"/>
<keyword evidence="3" id="KW-0238">DNA-binding</keyword>
<feature type="compositionally biased region" description="Low complexity" evidence="6">
    <location>
        <begin position="55"/>
        <end position="74"/>
    </location>
</feature>
<dbReference type="OrthoDB" id="10031947at2759"/>
<evidence type="ECO:0000313" key="8">
    <source>
        <dbReference type="Proteomes" id="UP000054516"/>
    </source>
</evidence>
<dbReference type="EMBL" id="DF977500">
    <property type="protein sequence ID" value="GAW26911.1"/>
    <property type="molecule type" value="Genomic_DNA"/>
</dbReference>
<keyword evidence="8" id="KW-1185">Reference proteome</keyword>
<feature type="region of interest" description="Disordered" evidence="6">
    <location>
        <begin position="1"/>
        <end position="123"/>
    </location>
</feature>
<dbReference type="STRING" id="77044.A0A1S8AA08"/>
<evidence type="ECO:0000256" key="4">
    <source>
        <dbReference type="ARBA" id="ARBA00023163"/>
    </source>
</evidence>